<reference evidence="4" key="1">
    <citation type="submission" date="2025-08" db="UniProtKB">
        <authorList>
            <consortium name="Ensembl"/>
        </authorList>
    </citation>
    <scope>IDENTIFICATION</scope>
</reference>
<dbReference type="AlphaFoldDB" id="A0A3Q0QZY9"/>
<keyword evidence="1" id="KW-0325">Glycoprotein</keyword>
<dbReference type="SUPFAM" id="SSF54452">
    <property type="entry name" value="MHC antigen-recognition domain"/>
    <property type="match status" value="1"/>
</dbReference>
<evidence type="ECO:0000256" key="2">
    <source>
        <dbReference type="SAM" id="SignalP"/>
    </source>
</evidence>
<dbReference type="Ensembl" id="ENSACIT00000002948.1">
    <property type="protein sequence ID" value="ENSACIP00000002850.1"/>
    <property type="gene ID" value="ENSACIG00000002292.1"/>
</dbReference>
<feature type="domain" description="MHC class I-like antigen recognition-like" evidence="3">
    <location>
        <begin position="19"/>
        <end position="91"/>
    </location>
</feature>
<dbReference type="GO" id="GO:0005615">
    <property type="term" value="C:extracellular space"/>
    <property type="evidence" value="ECO:0007669"/>
    <property type="project" value="TreeGrafter"/>
</dbReference>
<protein>
    <recommendedName>
        <fullName evidence="3">MHC class I-like antigen recognition-like domain-containing protein</fullName>
    </recommendedName>
</protein>
<organism evidence="4 5">
    <name type="scientific">Amphilophus citrinellus</name>
    <name type="common">Midas cichlid</name>
    <name type="synonym">Cichlasoma citrinellum</name>
    <dbReference type="NCBI Taxonomy" id="61819"/>
    <lineage>
        <taxon>Eukaryota</taxon>
        <taxon>Metazoa</taxon>
        <taxon>Chordata</taxon>
        <taxon>Craniata</taxon>
        <taxon>Vertebrata</taxon>
        <taxon>Euteleostomi</taxon>
        <taxon>Actinopterygii</taxon>
        <taxon>Neopterygii</taxon>
        <taxon>Teleostei</taxon>
        <taxon>Neoteleostei</taxon>
        <taxon>Acanthomorphata</taxon>
        <taxon>Ovalentaria</taxon>
        <taxon>Cichlomorphae</taxon>
        <taxon>Cichliformes</taxon>
        <taxon>Cichlidae</taxon>
        <taxon>New World cichlids</taxon>
        <taxon>Cichlasomatinae</taxon>
        <taxon>Heroini</taxon>
        <taxon>Amphilophus</taxon>
    </lineage>
</organism>
<feature type="chain" id="PRO_5018683368" description="MHC class I-like antigen recognition-like domain-containing protein" evidence="2">
    <location>
        <begin position="24"/>
        <end position="103"/>
    </location>
</feature>
<keyword evidence="2" id="KW-0732">Signal</keyword>
<dbReference type="Pfam" id="PF00129">
    <property type="entry name" value="MHC_I"/>
    <property type="match status" value="1"/>
</dbReference>
<dbReference type="OMA" id="GHHETQF"/>
<dbReference type="Proteomes" id="UP000261340">
    <property type="component" value="Unplaced"/>
</dbReference>
<dbReference type="InterPro" id="IPR011162">
    <property type="entry name" value="MHC_I/II-like_Ag-recog"/>
</dbReference>
<dbReference type="GO" id="GO:0009897">
    <property type="term" value="C:external side of plasma membrane"/>
    <property type="evidence" value="ECO:0007669"/>
    <property type="project" value="TreeGrafter"/>
</dbReference>
<dbReference type="GeneTree" id="ENSGT00940000175658"/>
<evidence type="ECO:0000313" key="5">
    <source>
        <dbReference type="Proteomes" id="UP000261340"/>
    </source>
</evidence>
<dbReference type="InterPro" id="IPR037055">
    <property type="entry name" value="MHC_I-like_Ag-recog_sf"/>
</dbReference>
<dbReference type="InterPro" id="IPR050208">
    <property type="entry name" value="MHC_class-I_related"/>
</dbReference>
<dbReference type="PANTHER" id="PTHR16675:SF237">
    <property type="entry name" value="MHC CLASS I ANTIGEN TRANSCRIPT VARIANT 1-RELATED"/>
    <property type="match status" value="1"/>
</dbReference>
<sequence>MIRINSGAEYLLIILFVIHSLKYFYTGSSEAPNLPEFVVVGMVDDVQMFHYDSSTEKAEPTQEWMNEVTAEDPEYWEKETGNLLALKKKHVITVMVNEDKLNS</sequence>
<dbReference type="PANTHER" id="PTHR16675">
    <property type="entry name" value="MHC CLASS I-RELATED"/>
    <property type="match status" value="1"/>
</dbReference>
<name>A0A3Q0QZY9_AMPCI</name>
<reference evidence="4" key="2">
    <citation type="submission" date="2025-09" db="UniProtKB">
        <authorList>
            <consortium name="Ensembl"/>
        </authorList>
    </citation>
    <scope>IDENTIFICATION</scope>
</reference>
<keyword evidence="5" id="KW-1185">Reference proteome</keyword>
<dbReference type="GO" id="GO:0006955">
    <property type="term" value="P:immune response"/>
    <property type="evidence" value="ECO:0007669"/>
    <property type="project" value="TreeGrafter"/>
</dbReference>
<feature type="signal peptide" evidence="2">
    <location>
        <begin position="1"/>
        <end position="23"/>
    </location>
</feature>
<evidence type="ECO:0000313" key="4">
    <source>
        <dbReference type="Ensembl" id="ENSACIP00000002850.1"/>
    </source>
</evidence>
<proteinExistence type="predicted"/>
<accession>A0A3Q0QZY9</accession>
<evidence type="ECO:0000256" key="1">
    <source>
        <dbReference type="ARBA" id="ARBA00023180"/>
    </source>
</evidence>
<dbReference type="Gene3D" id="3.30.500.10">
    <property type="entry name" value="MHC class I-like antigen recognition-like"/>
    <property type="match status" value="1"/>
</dbReference>
<dbReference type="InterPro" id="IPR011161">
    <property type="entry name" value="MHC_I-like_Ag-recog"/>
</dbReference>
<evidence type="ECO:0000259" key="3">
    <source>
        <dbReference type="Pfam" id="PF00129"/>
    </source>
</evidence>